<name>A0AAD5E9A6_UMBRA</name>
<dbReference type="EMBL" id="MU620918">
    <property type="protein sequence ID" value="KAI8579711.1"/>
    <property type="molecule type" value="Genomic_DNA"/>
</dbReference>
<evidence type="ECO:0000256" key="1">
    <source>
        <dbReference type="SAM" id="MobiDB-lite"/>
    </source>
</evidence>
<organism evidence="2 3">
    <name type="scientific">Umbelopsis ramanniana AG</name>
    <dbReference type="NCBI Taxonomy" id="1314678"/>
    <lineage>
        <taxon>Eukaryota</taxon>
        <taxon>Fungi</taxon>
        <taxon>Fungi incertae sedis</taxon>
        <taxon>Mucoromycota</taxon>
        <taxon>Mucoromycotina</taxon>
        <taxon>Umbelopsidomycetes</taxon>
        <taxon>Umbelopsidales</taxon>
        <taxon>Umbelopsidaceae</taxon>
        <taxon>Umbelopsis</taxon>
    </lineage>
</organism>
<dbReference type="RefSeq" id="XP_051444715.1">
    <property type="nucleotide sequence ID" value="XM_051589044.1"/>
</dbReference>
<comment type="caution">
    <text evidence="2">The sequence shown here is derived from an EMBL/GenBank/DDBJ whole genome shotgun (WGS) entry which is preliminary data.</text>
</comment>
<reference evidence="2" key="1">
    <citation type="submission" date="2021-06" db="EMBL/GenBank/DDBJ databases">
        <authorList>
            <consortium name="DOE Joint Genome Institute"/>
            <person name="Mondo S.J."/>
            <person name="Amses K.R."/>
            <person name="Simmons D.R."/>
            <person name="Longcore J.E."/>
            <person name="Seto K."/>
            <person name="Alves G.H."/>
            <person name="Bonds A.E."/>
            <person name="Quandt C.A."/>
            <person name="Davis W.J."/>
            <person name="Chang Y."/>
            <person name="Letcher P.M."/>
            <person name="Powell M.J."/>
            <person name="Kuo A."/>
            <person name="Labutti K."/>
            <person name="Pangilinan J."/>
            <person name="Andreopoulos W."/>
            <person name="Tritt A."/>
            <person name="Riley R."/>
            <person name="Hundley H."/>
            <person name="Johnson J."/>
            <person name="Lipzen A."/>
            <person name="Barry K."/>
            <person name="Berbee M.L."/>
            <person name="Buchler N.E."/>
            <person name="Grigoriev I.V."/>
            <person name="Spatafora J.W."/>
            <person name="Stajich J.E."/>
            <person name="James T.Y."/>
        </authorList>
    </citation>
    <scope>NUCLEOTIDE SEQUENCE</scope>
    <source>
        <strain evidence="2">AG</strain>
    </source>
</reference>
<keyword evidence="3" id="KW-1185">Reference proteome</keyword>
<evidence type="ECO:0000313" key="2">
    <source>
        <dbReference type="EMBL" id="KAI8579711.1"/>
    </source>
</evidence>
<proteinExistence type="predicted"/>
<protein>
    <submittedName>
        <fullName evidence="2">Uncharacterized protein</fullName>
    </submittedName>
</protein>
<dbReference type="Proteomes" id="UP001206595">
    <property type="component" value="Unassembled WGS sequence"/>
</dbReference>
<accession>A0AAD5E9A6</accession>
<evidence type="ECO:0000313" key="3">
    <source>
        <dbReference type="Proteomes" id="UP001206595"/>
    </source>
</evidence>
<sequence length="976" mass="112308">MDLKNMLHSGKQPLTLSSIVSLIDNADTAYKLDQITDATFTIPPDPEQCCHYFDQFLQLLASFDYQNPSDLEAHYTTSALVASLRACVNDILVSNGLMWLLSFPPQISDKTWSKLRTSPTILVYVYGLILAMGSQQQVSPALWVNVMSHFVKAATPYVNTHLWLSVYTRKSAEQEFLVMFLDCVESHYRASNGHMEEAWITMLSILERGMASVLQSTVNQYLGNVSVHPFSDQDLILGKIAFDRYLEKRKKASPHLLKLAMEYERKRQENIDTDTHMAGNDLPPSMFKRNPLITHKLMDPPPTSEAERTNLLEKPMAQWSYQLQTFSFKQFDFHLRQIIEKHYPNDRKTVLDLLLIEWIQRDEMEDYLETILSYIIACLKEQRYDKRASPFWAVLHLYSQSDSFQDESRPLYGEISGAQVDSGRDEVLGDDRRHRTCDRILQLLTEANVNNLLTPWINDILQVASSRVLAKYLEWMAQKIGSAPLGTDDHTGWYKQNKYYRQLNEVFKGEHIKHKADSVIPTLMRTQPMIFLDLVESRAYLNAMLKAYFSKPPEMAIELLVNDLLQSHPKEFMLQLFNVLGAQSKASSQWFSNHFLGPILCYETDTVQKQRPCQGILQTIMADSHFFPFLFFRIFDPSSAKGLYMIDTPIRDTSLQLLKRHDILKPQMCGLLRLFEEIVRLQDPIRQHTVLELWKEAWRAELLESKPKWLLCCLLFFGHASAAVKQAIDGFLSHHIHALLTHPSENADVPHFIVQATDLALLSEIEDPEDVFTLLISHLLNSPDPQFIYDTVYVRQVLFQAVIILSETVDEIELLMEQERPTAPTSTAMEESEIAQPPRKKARKEMKKARMKKRRVGIPVNLPSDPSTTTDLHSLCLYSQRLVSIFLTMLTSEGVRLMTPTLRHFVTEYWGQSKDIYAPLVFLITLPSHMKGDRHIPGNNRMAEESRKIISILRRSGLSDIENIITTVAAHHHIKL</sequence>
<gene>
    <name evidence="2" type="ORF">K450DRAFT_241122</name>
</gene>
<feature type="region of interest" description="Disordered" evidence="1">
    <location>
        <begin position="821"/>
        <end position="843"/>
    </location>
</feature>
<reference evidence="2" key="2">
    <citation type="journal article" date="2022" name="Proc. Natl. Acad. Sci. U.S.A.">
        <title>Diploid-dominant life cycles characterize the early evolution of Fungi.</title>
        <authorList>
            <person name="Amses K.R."/>
            <person name="Simmons D.R."/>
            <person name="Longcore J.E."/>
            <person name="Mondo S.J."/>
            <person name="Seto K."/>
            <person name="Jeronimo G.H."/>
            <person name="Bonds A.E."/>
            <person name="Quandt C.A."/>
            <person name="Davis W.J."/>
            <person name="Chang Y."/>
            <person name="Federici B.A."/>
            <person name="Kuo A."/>
            <person name="LaButti K."/>
            <person name="Pangilinan J."/>
            <person name="Andreopoulos W."/>
            <person name="Tritt A."/>
            <person name="Riley R."/>
            <person name="Hundley H."/>
            <person name="Johnson J."/>
            <person name="Lipzen A."/>
            <person name="Barry K."/>
            <person name="Lang B.F."/>
            <person name="Cuomo C.A."/>
            <person name="Buchler N.E."/>
            <person name="Grigoriev I.V."/>
            <person name="Spatafora J.W."/>
            <person name="Stajich J.E."/>
            <person name="James T.Y."/>
        </authorList>
    </citation>
    <scope>NUCLEOTIDE SEQUENCE</scope>
    <source>
        <strain evidence="2">AG</strain>
    </source>
</reference>
<dbReference type="AlphaFoldDB" id="A0AAD5E9A6"/>
<dbReference type="GeneID" id="75914389"/>